<dbReference type="RefSeq" id="WP_210660158.1">
    <property type="nucleotide sequence ID" value="NZ_JAGKQQ010000001.1"/>
</dbReference>
<proteinExistence type="predicted"/>
<protein>
    <recommendedName>
        <fullName evidence="3">Carboxypeptidase regulatory-like domain-containing protein</fullName>
    </recommendedName>
</protein>
<evidence type="ECO:0008006" key="3">
    <source>
        <dbReference type="Google" id="ProtNLM"/>
    </source>
</evidence>
<dbReference type="Proteomes" id="UP000676565">
    <property type="component" value="Unassembled WGS sequence"/>
</dbReference>
<reference evidence="1 2" key="1">
    <citation type="submission" date="2021-04" db="EMBL/GenBank/DDBJ databases">
        <authorList>
            <person name="Ivanova A."/>
        </authorList>
    </citation>
    <scope>NUCLEOTIDE SEQUENCE [LARGE SCALE GENOMIC DNA]</scope>
    <source>
        <strain evidence="1 2">G18</strain>
    </source>
</reference>
<accession>A0ABS5C0L2</accession>
<organism evidence="1 2">
    <name type="scientific">Gemmata palustris</name>
    <dbReference type="NCBI Taxonomy" id="2822762"/>
    <lineage>
        <taxon>Bacteria</taxon>
        <taxon>Pseudomonadati</taxon>
        <taxon>Planctomycetota</taxon>
        <taxon>Planctomycetia</taxon>
        <taxon>Gemmatales</taxon>
        <taxon>Gemmataceae</taxon>
        <taxon>Gemmata</taxon>
    </lineage>
</organism>
<dbReference type="EMBL" id="JAGKQQ010000001">
    <property type="protein sequence ID" value="MBP3959494.1"/>
    <property type="molecule type" value="Genomic_DNA"/>
</dbReference>
<sequence length="185" mass="19073">MRSFRQASGSSANRFRARLSLEALDSRLAPSSLLDDSTQGVFVLLPAPVIDPANVIAVSSAPLPGATADPTLVRMDADATQEIYAPVTAVNVAPRIINFKGVEAIGGVWRFSGDVIGPAPAGLVIQFGGVPATLQNKATTTDATGHFSVTYLMKMDGTDNGLASAKTTDANGLASNLALYNISPG</sequence>
<gene>
    <name evidence="1" type="ORF">J8F10_29980</name>
</gene>
<evidence type="ECO:0000313" key="1">
    <source>
        <dbReference type="EMBL" id="MBP3959494.1"/>
    </source>
</evidence>
<evidence type="ECO:0000313" key="2">
    <source>
        <dbReference type="Proteomes" id="UP000676565"/>
    </source>
</evidence>
<comment type="caution">
    <text evidence="1">The sequence shown here is derived from an EMBL/GenBank/DDBJ whole genome shotgun (WGS) entry which is preliminary data.</text>
</comment>
<keyword evidence="2" id="KW-1185">Reference proteome</keyword>
<name>A0ABS5C0L2_9BACT</name>